<dbReference type="Pfam" id="PF13392">
    <property type="entry name" value="HNH_3"/>
    <property type="match status" value="1"/>
</dbReference>
<dbReference type="Proteomes" id="UP000223281">
    <property type="component" value="Segment"/>
</dbReference>
<dbReference type="EMBL" id="KY860935">
    <property type="protein sequence ID" value="ARK07805.1"/>
    <property type="molecule type" value="Genomic_DNA"/>
</dbReference>
<keyword evidence="2" id="KW-0540">Nuclease</keyword>
<dbReference type="SUPFAM" id="SSF54171">
    <property type="entry name" value="DNA-binding domain"/>
    <property type="match status" value="1"/>
</dbReference>
<dbReference type="InterPro" id="IPR044925">
    <property type="entry name" value="His-Me_finger_sf"/>
</dbReference>
<evidence type="ECO:0000313" key="3">
    <source>
        <dbReference type="Proteomes" id="UP000223281"/>
    </source>
</evidence>
<gene>
    <name evidence="2" type="ORF">LPST10_00073</name>
</gene>
<keyword evidence="2" id="KW-0255">Endonuclease</keyword>
<dbReference type="SUPFAM" id="SSF54060">
    <property type="entry name" value="His-Me finger endonucleases"/>
    <property type="match status" value="1"/>
</dbReference>
<evidence type="ECO:0000259" key="1">
    <source>
        <dbReference type="Pfam" id="PF13392"/>
    </source>
</evidence>
<keyword evidence="3" id="KW-1185">Reference proteome</keyword>
<name>A0A1W6DY33_9CAUD</name>
<sequence>MPSSKELALTQERLKHLLHYNPDTGVFTWVQRASKSVRVGNSAGSKNKSGYIDIRIDKSLHKAHRLAWLYIYGVWPNGKIDHINNVKTDNRICNLREASNNENGWNVGKPSTNTSGVKGVSWDAEKNKWKAHCRVFGKKYTVGRSSSKEDAERAVAEFRNKHHGEFCNHG</sequence>
<dbReference type="GO" id="GO:0004519">
    <property type="term" value="F:endonuclease activity"/>
    <property type="evidence" value="ECO:0007669"/>
    <property type="project" value="UniProtKB-KW"/>
</dbReference>
<evidence type="ECO:0000313" key="2">
    <source>
        <dbReference type="EMBL" id="ARK07805.1"/>
    </source>
</evidence>
<feature type="domain" description="HNH nuclease" evidence="1">
    <location>
        <begin position="62"/>
        <end position="104"/>
    </location>
</feature>
<reference evidence="2 3" key="1">
    <citation type="submission" date="2017-04" db="EMBL/GenBank/DDBJ databases">
        <title>Complete Genome Sequence of Salmonella enterica serovar Typhimurium Bacteriophage LPST10, Isolated in China.</title>
        <authorList>
            <person name="Dong X."/>
            <person name="Huang C."/>
            <person name="Morsy M.K."/>
            <person name="Li Z."/>
            <person name="Zhou Y."/>
            <person name="Willias S.P."/>
            <person name="Abdelnabby H."/>
            <person name="Liu J."/>
            <person name="Wang X."/>
            <person name="Li J."/>
        </authorList>
    </citation>
    <scope>NUCLEOTIDE SEQUENCE [LARGE SCALE GENOMIC DNA]</scope>
</reference>
<organism evidence="2 3">
    <name type="scientific">Salmonella phage LPST10</name>
    <dbReference type="NCBI Taxonomy" id="1973454"/>
    <lineage>
        <taxon>Viruses</taxon>
        <taxon>Duplodnaviria</taxon>
        <taxon>Heunggongvirae</taxon>
        <taxon>Uroviricota</taxon>
        <taxon>Caudoviricetes</taxon>
        <taxon>Skatevirus</taxon>
        <taxon>Skatevirus LPST10</taxon>
    </lineage>
</organism>
<accession>A0A1W6DY33</accession>
<proteinExistence type="predicted"/>
<dbReference type="Gene3D" id="3.90.75.20">
    <property type="match status" value="1"/>
</dbReference>
<protein>
    <submittedName>
        <fullName evidence="2">Homing endonuclease</fullName>
    </submittedName>
</protein>
<keyword evidence="2" id="KW-0378">Hydrolase</keyword>
<dbReference type="InterPro" id="IPR003615">
    <property type="entry name" value="HNH_nuc"/>
</dbReference>
<dbReference type="GO" id="GO:0003677">
    <property type="term" value="F:DNA binding"/>
    <property type="evidence" value="ECO:0007669"/>
    <property type="project" value="InterPro"/>
</dbReference>
<dbReference type="InterPro" id="IPR016177">
    <property type="entry name" value="DNA-bd_dom_sf"/>
</dbReference>